<reference evidence="2 3" key="1">
    <citation type="journal article" date="2018" name="Nat. Ecol. Evol.">
        <title>Pezizomycetes genomes reveal the molecular basis of ectomycorrhizal truffle lifestyle.</title>
        <authorList>
            <person name="Murat C."/>
            <person name="Payen T."/>
            <person name="Noel B."/>
            <person name="Kuo A."/>
            <person name="Morin E."/>
            <person name="Chen J."/>
            <person name="Kohler A."/>
            <person name="Krizsan K."/>
            <person name="Balestrini R."/>
            <person name="Da Silva C."/>
            <person name="Montanini B."/>
            <person name="Hainaut M."/>
            <person name="Levati E."/>
            <person name="Barry K.W."/>
            <person name="Belfiori B."/>
            <person name="Cichocki N."/>
            <person name="Clum A."/>
            <person name="Dockter R.B."/>
            <person name="Fauchery L."/>
            <person name="Guy J."/>
            <person name="Iotti M."/>
            <person name="Le Tacon F."/>
            <person name="Lindquist E.A."/>
            <person name="Lipzen A."/>
            <person name="Malagnac F."/>
            <person name="Mello A."/>
            <person name="Molinier V."/>
            <person name="Miyauchi S."/>
            <person name="Poulain J."/>
            <person name="Riccioni C."/>
            <person name="Rubini A."/>
            <person name="Sitrit Y."/>
            <person name="Splivallo R."/>
            <person name="Traeger S."/>
            <person name="Wang M."/>
            <person name="Zifcakova L."/>
            <person name="Wipf D."/>
            <person name="Zambonelli A."/>
            <person name="Paolocci F."/>
            <person name="Nowrousian M."/>
            <person name="Ottonello S."/>
            <person name="Baldrian P."/>
            <person name="Spatafora J.W."/>
            <person name="Henrissat B."/>
            <person name="Nagy L.G."/>
            <person name="Aury J.M."/>
            <person name="Wincker P."/>
            <person name="Grigoriev I.V."/>
            <person name="Bonfante P."/>
            <person name="Martin F.M."/>
        </authorList>
    </citation>
    <scope>NUCLEOTIDE SEQUENCE [LARGE SCALE GENOMIC DNA]</scope>
    <source>
        <strain evidence="2 3">120613-1</strain>
    </source>
</reference>
<dbReference type="GO" id="GO:0005634">
    <property type="term" value="C:nucleus"/>
    <property type="evidence" value="ECO:0007669"/>
    <property type="project" value="TreeGrafter"/>
</dbReference>
<dbReference type="GO" id="GO:0003677">
    <property type="term" value="F:DNA binding"/>
    <property type="evidence" value="ECO:0007669"/>
    <property type="project" value="InterPro"/>
</dbReference>
<dbReference type="AlphaFoldDB" id="A0A3N4J8M5"/>
<dbReference type="OrthoDB" id="1470711at2759"/>
<keyword evidence="3" id="KW-1185">Reference proteome</keyword>
<sequence length="861" mass="97880">MIFRYWIVRGSRISRIIPGILPSPPTFSRASLSLSYPTTRTLATAVLPQPSNAQTQAIKILQTSRDNILVNACAGSGKTTTILQLAAAMQSHNFLILVYNNRLMIETNERIESLGLENAVVYNYHTLGHRFYSPECDTDQGLKRIVRDKLSVMRGKKLPPCDVLVLDEQQDMTPILKVFIDRVVQDIEDMKNQKTPKSNKKGVGEQEGGADDIDPSQTLSGTEKRPSRIRRVLLGDPQQELYEFNDADRRFLTLAQSEELFGNREDWETIKQNISYRLTKPNAEFINKQMLKPEQGEEIVSIKDKAPDGSAFPRPRYVFFKPLGDHDSIVDHEPYKEVQRLLKKMGYPDILVLAPSLKSDDVINLANCLALKGHPVQVPDFEDSQGVSLSQSRGKITICTYHQSKGIEREAAVLCGFDLSYHIYYNKTPEKQNVAGNPQYVAATRAKTDLVILNRCDCNYLPFLDPKTLGDTCEIVNPDIHHFPLKKEVKKEEKEKEEEAIIMRAAVTTLTRNIHQREISECIQELELEQISPAFHGSSPPSEIDVGRGLVESVANITGTAVPAMYEYYLYTTGRKRVPALSSFADLFRHFKEYNDGKRCRNGSQCRNGKQCRNRKGCRKLGLFARIQYDRPEINDHLRFVEQKMNVGQLDDGDILFLANFSVAIESTLLVKLLSIPLDRYTWVEEKHRKNINRILSYHIPLGCRFERNTRQTFHGSQFTPQIDVDEARISGRLDISVLKKKLVFEVKYTQKFRDEHILQLALYAALVEKKCGKGSTSKLINAMSGQVIQVKPKTESSYENILGRLIGGKVKQSRTLVSSLTHEDFIKEAGNAFENYIGPVVLPSWFNDPKIRRSSERHTR</sequence>
<dbReference type="Gene3D" id="3.90.320.10">
    <property type="match status" value="1"/>
</dbReference>
<dbReference type="EMBL" id="ML120449">
    <property type="protein sequence ID" value="RPA93647.1"/>
    <property type="molecule type" value="Genomic_DNA"/>
</dbReference>
<organism evidence="2 3">
    <name type="scientific">Choiromyces venosus 120613-1</name>
    <dbReference type="NCBI Taxonomy" id="1336337"/>
    <lineage>
        <taxon>Eukaryota</taxon>
        <taxon>Fungi</taxon>
        <taxon>Dikarya</taxon>
        <taxon>Ascomycota</taxon>
        <taxon>Pezizomycotina</taxon>
        <taxon>Pezizomycetes</taxon>
        <taxon>Pezizales</taxon>
        <taxon>Tuberaceae</taxon>
        <taxon>Choiromyces</taxon>
    </lineage>
</organism>
<dbReference type="GO" id="GO:0005524">
    <property type="term" value="F:ATP binding"/>
    <property type="evidence" value="ECO:0007669"/>
    <property type="project" value="InterPro"/>
</dbReference>
<dbReference type="GO" id="GO:0016787">
    <property type="term" value="F:hydrolase activity"/>
    <property type="evidence" value="ECO:0007669"/>
    <property type="project" value="UniProtKB-KW"/>
</dbReference>
<dbReference type="GO" id="GO:0043138">
    <property type="term" value="F:3'-5' DNA helicase activity"/>
    <property type="evidence" value="ECO:0007669"/>
    <property type="project" value="TreeGrafter"/>
</dbReference>
<dbReference type="PANTHER" id="PTHR11070">
    <property type="entry name" value="UVRD / RECB / PCRA DNA HELICASE FAMILY MEMBER"/>
    <property type="match status" value="1"/>
</dbReference>
<dbReference type="InterPro" id="IPR011604">
    <property type="entry name" value="PDDEXK-like_dom_sf"/>
</dbReference>
<dbReference type="SUPFAM" id="SSF52540">
    <property type="entry name" value="P-loop containing nucleoside triphosphate hydrolases"/>
    <property type="match status" value="1"/>
</dbReference>
<evidence type="ECO:0000256" key="1">
    <source>
        <dbReference type="SAM" id="MobiDB-lite"/>
    </source>
</evidence>
<dbReference type="GO" id="GO:0000725">
    <property type="term" value="P:recombinational repair"/>
    <property type="evidence" value="ECO:0007669"/>
    <property type="project" value="TreeGrafter"/>
</dbReference>
<dbReference type="STRING" id="1336337.A0A3N4J8M5"/>
<proteinExistence type="predicted"/>
<dbReference type="InterPro" id="IPR027417">
    <property type="entry name" value="P-loop_NTPase"/>
</dbReference>
<protein>
    <submittedName>
        <fullName evidence="2">P-loop containing nucleoside triphosphate hydrolase protein</fullName>
    </submittedName>
</protein>
<keyword evidence="2" id="KW-0378">Hydrolase</keyword>
<dbReference type="Pfam" id="PF13245">
    <property type="entry name" value="AAA_19"/>
    <property type="match status" value="1"/>
</dbReference>
<dbReference type="InterPro" id="IPR000212">
    <property type="entry name" value="DNA_helicase_UvrD/REP"/>
</dbReference>
<gene>
    <name evidence="2" type="ORF">L873DRAFT_1793545</name>
</gene>
<name>A0A3N4J8M5_9PEZI</name>
<accession>A0A3N4J8M5</accession>
<evidence type="ECO:0000313" key="2">
    <source>
        <dbReference type="EMBL" id="RPA93647.1"/>
    </source>
</evidence>
<evidence type="ECO:0000313" key="3">
    <source>
        <dbReference type="Proteomes" id="UP000276215"/>
    </source>
</evidence>
<feature type="region of interest" description="Disordered" evidence="1">
    <location>
        <begin position="190"/>
        <end position="228"/>
    </location>
</feature>
<dbReference type="Gene3D" id="3.40.50.300">
    <property type="entry name" value="P-loop containing nucleotide triphosphate hydrolases"/>
    <property type="match status" value="2"/>
</dbReference>
<dbReference type="PANTHER" id="PTHR11070:SF66">
    <property type="entry name" value="UVRD-LIKE HELICASE C-TERMINAL DOMAIN-CONTAINING PROTEIN"/>
    <property type="match status" value="1"/>
</dbReference>
<dbReference type="Proteomes" id="UP000276215">
    <property type="component" value="Unassembled WGS sequence"/>
</dbReference>